<keyword evidence="5" id="KW-0007">Acetylation</keyword>
<keyword evidence="2" id="KW-0597">Phosphoprotein</keyword>
<evidence type="ECO:0000256" key="11">
    <source>
        <dbReference type="ARBA" id="ARBA00071805"/>
    </source>
</evidence>
<dbReference type="InterPro" id="IPR050568">
    <property type="entry name" value="Transcr_DNA_Rep_Reg"/>
</dbReference>
<evidence type="ECO:0000256" key="13">
    <source>
        <dbReference type="SAM" id="MobiDB-lite"/>
    </source>
</evidence>
<dbReference type="GO" id="GO:0006261">
    <property type="term" value="P:DNA-templated DNA replication"/>
    <property type="evidence" value="ECO:0007669"/>
    <property type="project" value="TreeGrafter"/>
</dbReference>
<keyword evidence="3" id="KW-0808">Transferase</keyword>
<accession>A0A0A9XGD7</accession>
<sequence>MVTENSSPGKENFKMSAKKTPSDALTRLPLSRIRTIMKSSPNVESIGPEAIFTVSKCTEIFIQYMSEEGLARCNSKKILDYKGIAEFVNTDAKLNFLAEILPRKMTFRDAKKLLQSPDEDESDSEESSEEGD</sequence>
<dbReference type="FunFam" id="1.10.20.10:FF:000048">
    <property type="entry name" value="Chromatin accessibility complex subunit 1"/>
    <property type="match status" value="1"/>
</dbReference>
<protein>
    <recommendedName>
        <fullName evidence="11">Chromatin accessibility complex protein 1</fullName>
    </recommendedName>
    <alternativeName>
        <fullName evidence="12">DNA polymerase epsilon subunit p15</fullName>
    </alternativeName>
</protein>
<keyword evidence="6" id="KW-0175">Coiled coil</keyword>
<dbReference type="CDD" id="cd22924">
    <property type="entry name" value="HFD_CHRAC1-like"/>
    <property type="match status" value="1"/>
</dbReference>
<dbReference type="SUPFAM" id="SSF47113">
    <property type="entry name" value="Histone-fold"/>
    <property type="match status" value="1"/>
</dbReference>
<keyword evidence="4" id="KW-0548">Nucleotidyltransferase</keyword>
<evidence type="ECO:0000256" key="12">
    <source>
        <dbReference type="ARBA" id="ARBA00083235"/>
    </source>
</evidence>
<dbReference type="GO" id="GO:0046982">
    <property type="term" value="F:protein heterodimerization activity"/>
    <property type="evidence" value="ECO:0007669"/>
    <property type="project" value="InterPro"/>
</dbReference>
<dbReference type="PANTHER" id="PTHR10252">
    <property type="entry name" value="HISTONE-LIKE TRANSCRIPTION FACTOR CCAAT-RELATED"/>
    <property type="match status" value="1"/>
</dbReference>
<comment type="subcellular location">
    <subcellularLocation>
        <location evidence="1">Nucleus</location>
    </subcellularLocation>
</comment>
<reference evidence="16" key="3">
    <citation type="submission" date="2014-09" db="EMBL/GenBank/DDBJ databases">
        <authorList>
            <person name="Magalhaes I.L.F."/>
            <person name="Oliveira U."/>
            <person name="Santos F.R."/>
            <person name="Vidigal T.H.D.A."/>
            <person name="Brescovit A.D."/>
            <person name="Santos A.J."/>
        </authorList>
    </citation>
    <scope>NUCLEOTIDE SEQUENCE</scope>
</reference>
<evidence type="ECO:0000259" key="14">
    <source>
        <dbReference type="Pfam" id="PF00808"/>
    </source>
</evidence>
<dbReference type="EMBL" id="GBHO01027489">
    <property type="protein sequence ID" value="JAG16115.1"/>
    <property type="molecule type" value="Transcribed_RNA"/>
</dbReference>
<dbReference type="EMBL" id="GDHC01007172">
    <property type="protein sequence ID" value="JAQ11457.1"/>
    <property type="molecule type" value="Transcribed_RNA"/>
</dbReference>
<dbReference type="GO" id="GO:0003677">
    <property type="term" value="F:DNA binding"/>
    <property type="evidence" value="ECO:0007669"/>
    <property type="project" value="UniProtKB-KW"/>
</dbReference>
<dbReference type="GO" id="GO:0006338">
    <property type="term" value="P:chromatin remodeling"/>
    <property type="evidence" value="ECO:0007669"/>
    <property type="project" value="TreeGrafter"/>
</dbReference>
<dbReference type="GO" id="GO:0016779">
    <property type="term" value="F:nucleotidyltransferase activity"/>
    <property type="evidence" value="ECO:0007669"/>
    <property type="project" value="UniProtKB-KW"/>
</dbReference>
<comment type="subunit">
    <text evidence="10">Heterodimer with POLE3; binds to DNA. Component of the CHRAC ISWI chromatin remodeling complex at least composed of SMARCA5/SNF2H, BAZ1A/ACF1, CHRAC1 and POLE3; the complex preferentially binds DNA through the CHRAC1-POLE3 heterodimer and possesses ATP-dependent nucleosome-remodeling activity. Within the complex, the heterodimer with POLE3 interacts with SMARCA5/SNF2H; the interaction is direct and enhances nucleosome sliding activity by the SMARCA5/SNF2H and BAZ1A/ACF1 interaction. Within the complex, the heterodimer with POLE3 interacts with BAZ1A/ACF1; the interactions are direct.</text>
</comment>
<dbReference type="InterPro" id="IPR009072">
    <property type="entry name" value="Histone-fold"/>
</dbReference>
<dbReference type="Pfam" id="PF00808">
    <property type="entry name" value="CBFD_NFYB_HMF"/>
    <property type="match status" value="1"/>
</dbReference>
<name>A0A0A9XGD7_LYGHE</name>
<evidence type="ECO:0000256" key="3">
    <source>
        <dbReference type="ARBA" id="ARBA00022679"/>
    </source>
</evidence>
<dbReference type="EMBL" id="GBRD01000198">
    <property type="protein sequence ID" value="JAG65623.1"/>
    <property type="molecule type" value="Transcribed_RNA"/>
</dbReference>
<evidence type="ECO:0000313" key="16">
    <source>
        <dbReference type="EMBL" id="JAG65623.1"/>
    </source>
</evidence>
<dbReference type="GO" id="GO:0008623">
    <property type="term" value="C:CHRAC"/>
    <property type="evidence" value="ECO:0007669"/>
    <property type="project" value="TreeGrafter"/>
</dbReference>
<gene>
    <name evidence="15" type="primary">Chrac1</name>
    <name evidence="15" type="ORF">CM83_19325</name>
    <name evidence="17" type="ORF">g.36737</name>
</gene>
<dbReference type="AlphaFoldDB" id="A0A0A9XGD7"/>
<evidence type="ECO:0000256" key="5">
    <source>
        <dbReference type="ARBA" id="ARBA00022990"/>
    </source>
</evidence>
<evidence type="ECO:0000256" key="8">
    <source>
        <dbReference type="ARBA" id="ARBA00023242"/>
    </source>
</evidence>
<reference evidence="17" key="4">
    <citation type="journal article" date="2016" name="Gigascience">
        <title>De novo construction of an expanded transcriptome assembly for the western tarnished plant bug, Lygus hesperus.</title>
        <authorList>
            <person name="Tassone E.E."/>
            <person name="Geib S.M."/>
            <person name="Hall B."/>
            <person name="Fabrick J.A."/>
            <person name="Brent C.S."/>
            <person name="Hull J.J."/>
        </authorList>
    </citation>
    <scope>NUCLEOTIDE SEQUENCE</scope>
</reference>
<evidence type="ECO:0000256" key="2">
    <source>
        <dbReference type="ARBA" id="ARBA00022553"/>
    </source>
</evidence>
<evidence type="ECO:0000256" key="7">
    <source>
        <dbReference type="ARBA" id="ARBA00023125"/>
    </source>
</evidence>
<proteinExistence type="predicted"/>
<evidence type="ECO:0000313" key="17">
    <source>
        <dbReference type="EMBL" id="JAQ11457.1"/>
    </source>
</evidence>
<organism evidence="15">
    <name type="scientific">Lygus hesperus</name>
    <name type="common">Western plant bug</name>
    <dbReference type="NCBI Taxonomy" id="30085"/>
    <lineage>
        <taxon>Eukaryota</taxon>
        <taxon>Metazoa</taxon>
        <taxon>Ecdysozoa</taxon>
        <taxon>Arthropoda</taxon>
        <taxon>Hexapoda</taxon>
        <taxon>Insecta</taxon>
        <taxon>Pterygota</taxon>
        <taxon>Neoptera</taxon>
        <taxon>Paraneoptera</taxon>
        <taxon>Hemiptera</taxon>
        <taxon>Heteroptera</taxon>
        <taxon>Panheteroptera</taxon>
        <taxon>Cimicomorpha</taxon>
        <taxon>Miridae</taxon>
        <taxon>Mirini</taxon>
        <taxon>Lygus</taxon>
    </lineage>
</organism>
<feature type="domain" description="Transcription factor CBF/NF-Y/archaeal histone" evidence="14">
    <location>
        <begin position="27"/>
        <end position="77"/>
    </location>
</feature>
<evidence type="ECO:0000256" key="9">
    <source>
        <dbReference type="ARBA" id="ARBA00059032"/>
    </source>
</evidence>
<evidence type="ECO:0000256" key="4">
    <source>
        <dbReference type="ARBA" id="ARBA00022695"/>
    </source>
</evidence>
<keyword evidence="7" id="KW-0238">DNA-binding</keyword>
<feature type="region of interest" description="Disordered" evidence="13">
    <location>
        <begin position="111"/>
        <end position="132"/>
    </location>
</feature>
<reference evidence="15" key="2">
    <citation type="submission" date="2014-07" db="EMBL/GenBank/DDBJ databases">
        <authorList>
            <person name="Hull J."/>
        </authorList>
    </citation>
    <scope>NUCLEOTIDE SEQUENCE</scope>
</reference>
<evidence type="ECO:0000256" key="6">
    <source>
        <dbReference type="ARBA" id="ARBA00023054"/>
    </source>
</evidence>
<evidence type="ECO:0000256" key="1">
    <source>
        <dbReference type="ARBA" id="ARBA00004123"/>
    </source>
</evidence>
<evidence type="ECO:0000313" key="15">
    <source>
        <dbReference type="EMBL" id="JAG16115.1"/>
    </source>
</evidence>
<dbReference type="Gene3D" id="1.10.20.10">
    <property type="entry name" value="Histone, subunit A"/>
    <property type="match status" value="1"/>
</dbReference>
<dbReference type="InterPro" id="IPR003958">
    <property type="entry name" value="CBFA_NFYB_domain"/>
</dbReference>
<comment type="function">
    <text evidence="9">Forms a complex with DNA polymerase epsilon subunit POLE3 and binds naked DNA, which is then incorporated into chromatin, aided by the nucleosome remodeling activity of ISWI/SNF2H and ACF1. Does not enhance nucleosome sliding activity of the ACF-5 ISWI chromatin remodeling complex.</text>
</comment>
<dbReference type="PANTHER" id="PTHR10252:SF54">
    <property type="entry name" value="CHROMATIN ACCESSIBILITY COMPLEX PROTEIN 1"/>
    <property type="match status" value="1"/>
</dbReference>
<evidence type="ECO:0000256" key="10">
    <source>
        <dbReference type="ARBA" id="ARBA00062516"/>
    </source>
</evidence>
<keyword evidence="8" id="KW-0539">Nucleus</keyword>
<feature type="compositionally biased region" description="Acidic residues" evidence="13">
    <location>
        <begin position="117"/>
        <end position="132"/>
    </location>
</feature>
<reference evidence="15" key="1">
    <citation type="journal article" date="2014" name="PLoS ONE">
        <title>Transcriptome-Based Identification of ABC Transporters in the Western Tarnished Plant Bug Lygus hesperus.</title>
        <authorList>
            <person name="Hull J.J."/>
            <person name="Chaney K."/>
            <person name="Geib S.M."/>
            <person name="Fabrick J.A."/>
            <person name="Brent C.S."/>
            <person name="Walsh D."/>
            <person name="Lavine L.C."/>
        </authorList>
    </citation>
    <scope>NUCLEOTIDE SEQUENCE</scope>
</reference>